<keyword evidence="5" id="KW-0418">Kinase</keyword>
<dbReference type="Gene3D" id="1.25.40.10">
    <property type="entry name" value="Tetratricopeptide repeat domain"/>
    <property type="match status" value="1"/>
</dbReference>
<dbReference type="SMART" id="SM01346">
    <property type="entry name" value="DUF3385"/>
    <property type="match status" value="1"/>
</dbReference>
<evidence type="ECO:0000259" key="7">
    <source>
        <dbReference type="PROSITE" id="PS50290"/>
    </source>
</evidence>
<comment type="caution">
    <text evidence="10">The sequence shown here is derived from an EMBL/GenBank/DDBJ whole genome shotgun (WGS) entry which is preliminary data.</text>
</comment>
<reference evidence="10 11" key="1">
    <citation type="submission" date="2024-04" db="EMBL/GenBank/DDBJ databases">
        <title>Tritrichomonas musculus Genome.</title>
        <authorList>
            <person name="Alves-Ferreira E."/>
            <person name="Grigg M."/>
            <person name="Lorenzi H."/>
            <person name="Galac M."/>
        </authorList>
    </citation>
    <scope>NUCLEOTIDE SEQUENCE [LARGE SCALE GENOMIC DNA]</scope>
    <source>
        <strain evidence="10 11">EAF2021</strain>
    </source>
</reference>
<feature type="compositionally biased region" description="Low complexity" evidence="6">
    <location>
        <begin position="1855"/>
        <end position="1864"/>
    </location>
</feature>
<dbReference type="InterPro" id="IPR003152">
    <property type="entry name" value="FATC_dom"/>
</dbReference>
<organism evidence="10 11">
    <name type="scientific">Tritrichomonas musculus</name>
    <dbReference type="NCBI Taxonomy" id="1915356"/>
    <lineage>
        <taxon>Eukaryota</taxon>
        <taxon>Metamonada</taxon>
        <taxon>Parabasalia</taxon>
        <taxon>Tritrichomonadida</taxon>
        <taxon>Tritrichomonadidae</taxon>
        <taxon>Tritrichomonas</taxon>
    </lineage>
</organism>
<dbReference type="SUPFAM" id="SSF48371">
    <property type="entry name" value="ARM repeat"/>
    <property type="match status" value="2"/>
</dbReference>
<evidence type="ECO:0000256" key="3">
    <source>
        <dbReference type="ARBA" id="ARBA00047899"/>
    </source>
</evidence>
<evidence type="ECO:0000313" key="10">
    <source>
        <dbReference type="EMBL" id="KAK8900470.1"/>
    </source>
</evidence>
<dbReference type="Pfam" id="PF08771">
    <property type="entry name" value="FRB_dom"/>
    <property type="match status" value="1"/>
</dbReference>
<dbReference type="SMART" id="SM01343">
    <property type="entry name" value="FATC"/>
    <property type="match status" value="1"/>
</dbReference>
<dbReference type="EC" id="2.7.11.1" evidence="5"/>
<dbReference type="SMART" id="SM00146">
    <property type="entry name" value="PI3Kc"/>
    <property type="match status" value="1"/>
</dbReference>
<keyword evidence="11" id="KW-1185">Reference proteome</keyword>
<dbReference type="Pfam" id="PF00454">
    <property type="entry name" value="PI3_PI4_kinase"/>
    <property type="match status" value="1"/>
</dbReference>
<evidence type="ECO:0000259" key="9">
    <source>
        <dbReference type="PROSITE" id="PS51190"/>
    </source>
</evidence>
<evidence type="ECO:0000256" key="6">
    <source>
        <dbReference type="SAM" id="MobiDB-lite"/>
    </source>
</evidence>
<dbReference type="InterPro" id="IPR036940">
    <property type="entry name" value="PI3/4_kinase_cat_sf"/>
</dbReference>
<dbReference type="Proteomes" id="UP001470230">
    <property type="component" value="Unassembled WGS sequence"/>
</dbReference>
<feature type="domain" description="FATC" evidence="9">
    <location>
        <begin position="2268"/>
        <end position="2300"/>
    </location>
</feature>
<dbReference type="InterPro" id="IPR050517">
    <property type="entry name" value="DDR_Repair_Kinase"/>
</dbReference>
<keyword evidence="5" id="KW-0723">Serine/threonine-protein kinase</keyword>
<comment type="similarity">
    <text evidence="1 5">Belongs to the PI3/PI4-kinase family.</text>
</comment>
<evidence type="ECO:0000256" key="5">
    <source>
        <dbReference type="RuleBase" id="RU364109"/>
    </source>
</evidence>
<gene>
    <name evidence="10" type="ORF">M9Y10_002797</name>
</gene>
<feature type="domain" description="PI3K/PI4K catalytic" evidence="7">
    <location>
        <begin position="1930"/>
        <end position="2244"/>
    </location>
</feature>
<dbReference type="PROSITE" id="PS50290">
    <property type="entry name" value="PI3_4_KINASE_3"/>
    <property type="match status" value="1"/>
</dbReference>
<evidence type="ECO:0000256" key="2">
    <source>
        <dbReference type="ARBA" id="ARBA00022737"/>
    </source>
</evidence>
<feature type="domain" description="FAT" evidence="8">
    <location>
        <begin position="1187"/>
        <end position="1730"/>
    </location>
</feature>
<dbReference type="PANTHER" id="PTHR11139:SF9">
    <property type="entry name" value="SERINE_THREONINE-PROTEIN KINASE MTOR"/>
    <property type="match status" value="1"/>
</dbReference>
<evidence type="ECO:0000313" key="11">
    <source>
        <dbReference type="Proteomes" id="UP001470230"/>
    </source>
</evidence>
<dbReference type="SMART" id="SM01345">
    <property type="entry name" value="Rapamycin_bind"/>
    <property type="match status" value="1"/>
</dbReference>
<dbReference type="Gene3D" id="1.25.10.10">
    <property type="entry name" value="Leucine-rich Repeat Variant"/>
    <property type="match status" value="2"/>
</dbReference>
<protein>
    <recommendedName>
        <fullName evidence="5">Serine/threonine-protein kinase TOR</fullName>
        <ecNumber evidence="5">2.7.11.1</ecNumber>
    </recommendedName>
</protein>
<evidence type="ECO:0000256" key="4">
    <source>
        <dbReference type="ARBA" id="ARBA00048679"/>
    </source>
</evidence>
<proteinExistence type="inferred from homology"/>
<keyword evidence="2" id="KW-0677">Repeat</keyword>
<dbReference type="InterPro" id="IPR011009">
    <property type="entry name" value="Kinase-like_dom_sf"/>
</dbReference>
<keyword evidence="5" id="KW-0067">ATP-binding</keyword>
<dbReference type="PROSITE" id="PS51190">
    <property type="entry name" value="FATC"/>
    <property type="match status" value="1"/>
</dbReference>
<name>A0ABR2LCZ5_9EUKA</name>
<dbReference type="InterPro" id="IPR011989">
    <property type="entry name" value="ARM-like"/>
</dbReference>
<sequence>MNLFSLEIPSDYESLLITYEHYYHSFYLEMVRMSNAMLSKHLDLFLSKLVQISKKCNEVNDIRAAIGVVALHSFGYRNFELLTKTFDRLVPQSNLEYVKFTSWCAGQLINHPNLAKARYVQHLFQRSIGWIRHKGQRARPLAACYLIASLSDNDGNSVVAFASHIQSVIWSLISHRSPQIIQTTAYAFSRFTFAITTYGRGEMDSFFHFFIMLCKSLLKYGSPIKKYAAICLIKELILNNSDYFFSDFQFLLDSFLNVMNTSKNTLFLIAAYQSMASLSIVDPKQFVSAVSINLFTIKEEIINEYPDEVVESLCFVIKKVPEFMETKIKELKDISKSLISHPRSAFILLNSILKYFGTKVLPIENDFIQTLMELPFSPEYRDFFISFTNCPNSFALDFPVKLNQRLLNELKTKAPVDAIELIAKLPSNAFVSQSLILSELNEQTTSKNVEVRAAIPKAMFNLCDTCQTIDRNSIIRQLMQYAMYDSSTIVRCSVLRVFLEKANGYKELAQPEYVKFFQVFSNEDSQSARNLAFDLIAKIGKNNPMFFASITRDSLLDYFFTLRHVSSIRQRARITRTMPCLIRASLITISTYTKAFMEIALEQLKNRPMKESFENFLEEDANVAIISGILDSLSLIAPIQPDLISTHANVLIPLLCNFLSENEERKITLSIVNFFEVIFTPPASSLVYRTMAPMIISACSSLLPQTNSRTVRIAILRVLGVIGVIEPNQTPPQRLLKMPSDFDNKITRQFFQPKRDLETSDDYNLVRKEELYMSIVLRELLKILQDDLLKEYYLQTVQCFVTVFSKILMDMLTYFDAFMARFLQILESSTDAELLNYLPLLTKLVINAQNNVTPFLSKLLSLITTRFNDVLAMMIYDLILALLDSVRDNFSHYASELICLLIYLIDTVKTTDEIQSQKILLAFSKICVYANDLLYLIIPQICDAILCEQTLENVRILSFYCLESIAKSTDLFDYLGPIVRAMNVGFEHDNEDTRNSAMRLLYAVIKTQGKRFLNDADPLLNNLKKKQLETFELKKIIAKVNQSSSMNSFQPLIESVPLKKNVFEKPIVFSEDRIVARVFMQSIGTGYNLEHWFRSFIITMISNSPSQAIRTCSTLVTAYYPLAYQLFRTAFLSCWLKIKERGRGQICTTFMQLLSSNENYEAVARELINLFVYLHQFGEKLPVDSNKLIKACLRYGNVSFALKLISEQMDEMQSPDSTLISTLIEAYVQASQWSDALYICDTFQNQFKLVSLENLMKLKKWTVAEEIFKKQLEENHDLNAFRGMAECLASQAKWDQLLSYYSVFKEQMPRELQRDVGEFFANAAYNSRNWDILTDILKYAPKSSIECLILSALNCIHSHNYEKVDDYINQGFELLASKPLATWTGSHGHHAETLLNCQQLMEIHEIMRWMKKENRKEIEGVWQQRLITAPSDFSLWFKFIGAKVPLGIDLSNNLFNFFMLKSKTLDVLLHRNVFNSIFPDFIENEKSNKPNSEKSEVCNSIVLWMTGHKQESIKMIKFVLENGLLHDKDSDQFCRLFFSSSLLEIDDSLEANMLAYRFMKPLINSITLEELKVRIPKYKYSTVKYESNSLPNNVNKSLYVSSSNIVALRKWSEINISLTTLDPDHLTDYVTNAIDSLTKCALVSPSFPDVVQLLNLFFEYADQPAIFNSTAHSCIEKLHPKLILQAAPQLLIQLSHSTPAVADFVHDLVYGILREHFHSFIFSIIVLKSSKNTARAKSAKNLYDEFHVLNPEAYDEVELIRQSLLRAAVTWNETIIQRITDAFDHLSMNRIDRMVASLRSISQFVKNSQCEMHEQVKKKFERQFSQLDNILRNFETTSKPSQKTTKTSFAQLNPSSSSSNSASSLEMAQKVSPLIEWCKMVNSLLTDEVKQVRAIELSAISAQLAKKTHFILAVPGTYVPKKPIIHIEYFVGQFSVYLSKQQPKDVVIVGDNGIFYQYLLKGHEDLRLDERIMQFFSTINSILKKSNIFRGQLIEAMFVMPISISHGLVQWVSGTHTLRAIVESYRNSQGREPLEEYLLLDKYSYMNFDFLQPIQKLQIIEKIFDEVPDTDISNIFWMKAKSSEEWLKRVINFTVSTAMMCITGYTIGLGDRHPSNILVDKNSGQLIHIDFGDCFERAAKRAFLPEVVPFRLTRMIVKAIGITGTNGLFKQSFIDMSALLRENKRVLIMVLAIFVHEPLADPETEDEQGSAIQGRKSKKILSKATTGSVTDKGRVYMLSSGEQDPLSSTEMSNRVNQKLSGTDFDNEIPLTVEEQAIRLIETATDHFNLAMMYSGWCPFW</sequence>
<dbReference type="Pfam" id="PF11865">
    <property type="entry name" value="mTOR_dom"/>
    <property type="match status" value="1"/>
</dbReference>
<dbReference type="InterPro" id="IPR003151">
    <property type="entry name" value="PIK-rel_kinase_FAT"/>
</dbReference>
<feature type="region of interest" description="Disordered" evidence="6">
    <location>
        <begin position="1835"/>
        <end position="1864"/>
    </location>
</feature>
<dbReference type="Gene3D" id="3.30.1010.10">
    <property type="entry name" value="Phosphatidylinositol 3-kinase Catalytic Subunit, Chain A, domain 4"/>
    <property type="match status" value="1"/>
</dbReference>
<comment type="catalytic activity">
    <reaction evidence="4">
        <text>L-seryl-[protein] + ATP = O-phospho-L-seryl-[protein] + ADP + H(+)</text>
        <dbReference type="Rhea" id="RHEA:17989"/>
        <dbReference type="Rhea" id="RHEA-COMP:9863"/>
        <dbReference type="Rhea" id="RHEA-COMP:11604"/>
        <dbReference type="ChEBI" id="CHEBI:15378"/>
        <dbReference type="ChEBI" id="CHEBI:29999"/>
        <dbReference type="ChEBI" id="CHEBI:30616"/>
        <dbReference type="ChEBI" id="CHEBI:83421"/>
        <dbReference type="ChEBI" id="CHEBI:456216"/>
        <dbReference type="EC" id="2.7.11.1"/>
    </reaction>
</comment>
<dbReference type="InterPro" id="IPR024585">
    <property type="entry name" value="mTOR_dom"/>
</dbReference>
<comment type="catalytic activity">
    <reaction evidence="3 5">
        <text>L-threonyl-[protein] + ATP = O-phospho-L-threonyl-[protein] + ADP + H(+)</text>
        <dbReference type="Rhea" id="RHEA:46608"/>
        <dbReference type="Rhea" id="RHEA-COMP:11060"/>
        <dbReference type="Rhea" id="RHEA-COMP:11605"/>
        <dbReference type="ChEBI" id="CHEBI:15378"/>
        <dbReference type="ChEBI" id="CHEBI:30013"/>
        <dbReference type="ChEBI" id="CHEBI:30616"/>
        <dbReference type="ChEBI" id="CHEBI:61977"/>
        <dbReference type="ChEBI" id="CHEBI:456216"/>
        <dbReference type="EC" id="2.7.11.1"/>
    </reaction>
</comment>
<dbReference type="InterPro" id="IPR016024">
    <property type="entry name" value="ARM-type_fold"/>
</dbReference>
<dbReference type="PROSITE" id="PS51189">
    <property type="entry name" value="FAT"/>
    <property type="match status" value="1"/>
</dbReference>
<dbReference type="InterPro" id="IPR011990">
    <property type="entry name" value="TPR-like_helical_dom_sf"/>
</dbReference>
<accession>A0ABR2LCZ5</accession>
<dbReference type="InterPro" id="IPR000403">
    <property type="entry name" value="PI3/4_kinase_cat_dom"/>
</dbReference>
<dbReference type="SUPFAM" id="SSF56112">
    <property type="entry name" value="Protein kinase-like (PK-like)"/>
    <property type="match status" value="1"/>
</dbReference>
<dbReference type="Pfam" id="PF02260">
    <property type="entry name" value="FATC"/>
    <property type="match status" value="1"/>
</dbReference>
<evidence type="ECO:0000259" key="8">
    <source>
        <dbReference type="PROSITE" id="PS51189"/>
    </source>
</evidence>
<dbReference type="InterPro" id="IPR014009">
    <property type="entry name" value="PIK_FAT"/>
</dbReference>
<keyword evidence="5" id="KW-0547">Nucleotide-binding</keyword>
<evidence type="ECO:0000256" key="1">
    <source>
        <dbReference type="ARBA" id="ARBA00011031"/>
    </source>
</evidence>
<feature type="compositionally biased region" description="Low complexity" evidence="6">
    <location>
        <begin position="1836"/>
        <end position="1848"/>
    </location>
</feature>
<dbReference type="Gene3D" id="1.10.1070.11">
    <property type="entry name" value="Phosphatidylinositol 3-/4-kinase, catalytic domain"/>
    <property type="match status" value="1"/>
</dbReference>
<dbReference type="EMBL" id="JAPFFF010000001">
    <property type="protein sequence ID" value="KAK8900470.1"/>
    <property type="molecule type" value="Genomic_DNA"/>
</dbReference>
<keyword evidence="5" id="KW-0808">Transferase</keyword>
<dbReference type="InterPro" id="IPR009076">
    <property type="entry name" value="FRB_dom"/>
</dbReference>
<dbReference type="Pfam" id="PF02259">
    <property type="entry name" value="FAT"/>
    <property type="match status" value="1"/>
</dbReference>
<dbReference type="PANTHER" id="PTHR11139">
    <property type="entry name" value="ATAXIA TELANGIECTASIA MUTATED ATM -RELATED"/>
    <property type="match status" value="1"/>
</dbReference>